<feature type="compositionally biased region" description="Pro residues" evidence="10">
    <location>
        <begin position="503"/>
        <end position="513"/>
    </location>
</feature>
<dbReference type="EMBL" id="RQZF01000002">
    <property type="protein sequence ID" value="RRC95797.1"/>
    <property type="molecule type" value="Genomic_DNA"/>
</dbReference>
<dbReference type="Gene3D" id="3.30.70.560">
    <property type="entry name" value="7,8-Dihydro-6-hydroxymethylpterin-pyrophosphokinase HPPK"/>
    <property type="match status" value="1"/>
</dbReference>
<dbReference type="OrthoDB" id="9808041at2"/>
<dbReference type="CDD" id="cd00534">
    <property type="entry name" value="DHNA_DHNTPE"/>
    <property type="match status" value="1"/>
</dbReference>
<feature type="compositionally biased region" description="Polar residues" evidence="10">
    <location>
        <begin position="462"/>
        <end position="489"/>
    </location>
</feature>
<dbReference type="UniPathway" id="UPA00077">
    <property type="reaction ID" value="UER00154"/>
</dbReference>
<dbReference type="CDD" id="cd00483">
    <property type="entry name" value="HPPK"/>
    <property type="match status" value="1"/>
</dbReference>
<evidence type="ECO:0000256" key="6">
    <source>
        <dbReference type="ARBA" id="ARBA00022777"/>
    </source>
</evidence>
<evidence type="ECO:0000256" key="2">
    <source>
        <dbReference type="ARBA" id="ARBA00005051"/>
    </source>
</evidence>
<feature type="region of interest" description="Disordered" evidence="10">
    <location>
        <begin position="668"/>
        <end position="707"/>
    </location>
</feature>
<dbReference type="NCBIfam" id="TIGR01498">
    <property type="entry name" value="folK"/>
    <property type="match status" value="1"/>
</dbReference>
<feature type="region of interest" description="Disordered" evidence="10">
    <location>
        <begin position="455"/>
        <end position="585"/>
    </location>
</feature>
<dbReference type="AlphaFoldDB" id="A0A3P1SFN8"/>
<evidence type="ECO:0000259" key="11">
    <source>
        <dbReference type="PROSITE" id="PS00794"/>
    </source>
</evidence>
<dbReference type="Proteomes" id="UP000280444">
    <property type="component" value="Unassembled WGS sequence"/>
</dbReference>
<evidence type="ECO:0000256" key="10">
    <source>
        <dbReference type="SAM" id="MobiDB-lite"/>
    </source>
</evidence>
<comment type="pathway">
    <text evidence="9">Cofactor biosynthesis; tetrahydrofolate biosynthesis; 2-amino-4-hydroxy-6-hydroxymethyl-7,8-dihydropteridine diphosphate from 7,8-dihydroneopterin triphosphate: step 3/4.</text>
</comment>
<dbReference type="InterPro" id="IPR000550">
    <property type="entry name" value="Hppk"/>
</dbReference>
<dbReference type="NCBIfam" id="TIGR00526">
    <property type="entry name" value="folB_dom"/>
    <property type="match status" value="1"/>
</dbReference>
<dbReference type="NCBIfam" id="TIGR00525">
    <property type="entry name" value="folB"/>
    <property type="match status" value="1"/>
</dbReference>
<dbReference type="GO" id="GO:0004150">
    <property type="term" value="F:dihydroneopterin aldolase activity"/>
    <property type="evidence" value="ECO:0007669"/>
    <property type="project" value="UniProtKB-UniRule"/>
</dbReference>
<dbReference type="GO" id="GO:0046656">
    <property type="term" value="P:folic acid biosynthetic process"/>
    <property type="evidence" value="ECO:0007669"/>
    <property type="project" value="UniProtKB-UniRule"/>
</dbReference>
<keyword evidence="5" id="KW-0547">Nucleotide-binding</keyword>
<sequence length="877" mass="93838">MSAKLDIITLRGLTAEGIHGVFEFEHAAPQPFVIDIALWVDTTDAISSDDIADTVSYADVANDVVAVVEGPPAHLIETLAQRISDVLLANPRVEGLEVTVHKPQAPLEQEFTDVAVTVRRGNTPGTIARIRDITVVDGKVAPEADEPLVGFGGPDEAPALPSLVESPPTPAAPLTPQTPLQEPQSHPFVLALGGNVGDVPVTLAAAVSHLIDIPRIHIHDVSPLLRTHAVLAPGQAPQDDHWNAVILGSTTLTPHELLNHTAGIEAALGRERHEHWGPRSIDIDIISMGDLHVSDATLTIPHPRAHLRAFVLAPWLLIDPEATLPGFGSIDDLLSRTADLNGIVDAVDDWLESPEGIQAESDSLVAAGGHTRESSPGAEPQPVLNEPSTLAEIPGMSDPARPLVIPPIAVPEIAQPLALSRLDRLDPSSKASLQPDQGADLLWHKVWNSWAQTPIEPEDIPQQPTAENEPGNVTRQRETPSVTTAQDQPPVQAHAPRPATPSSAPPSSPPVPASPIAAVSPAVSLPRQAPTPTPAASAQGNGHRLDFVVSPGNPATSHETRQGVPSRTEAPHTEVASAAEGPAVAQPLPFQQVLVDDAVLEENPGHRPMRWAPLQHFDADPSGAAGSGHAFSGRTVNHPSVPGSRAESAVADEARARAELERIEAQRAEEARRRALRQEEERRERERLAQEEFERERRAQEQYQRERLAREQREIAAREATRLQEEAVRAETARIEAERIAAQARAAAEREATRRPLPKRTAQYAPLPEDGPRASSENLTRGHGVDGADYGSAAEMGERPLPQWDFSSAKVTIVDDSSEGGRNATPRASLLAPDLPEGTLTGAVTDLPSATGMLDRVTMRPTATGMIPVVKRDTQHP</sequence>
<feature type="region of interest" description="Disordered" evidence="10">
    <location>
        <begin position="367"/>
        <end position="398"/>
    </location>
</feature>
<evidence type="ECO:0000256" key="7">
    <source>
        <dbReference type="ARBA" id="ARBA00022840"/>
    </source>
</evidence>
<dbReference type="SUPFAM" id="SSF55620">
    <property type="entry name" value="Tetrahydrobiopterin biosynthesis enzymes-like"/>
    <property type="match status" value="1"/>
</dbReference>
<feature type="compositionally biased region" description="Low complexity" evidence="10">
    <location>
        <begin position="514"/>
        <end position="526"/>
    </location>
</feature>
<dbReference type="GO" id="GO:0005524">
    <property type="term" value="F:ATP binding"/>
    <property type="evidence" value="ECO:0007669"/>
    <property type="project" value="UniProtKB-KW"/>
</dbReference>
<gene>
    <name evidence="12" type="primary">folK</name>
    <name evidence="12" type="ORF">EII11_02685</name>
</gene>
<evidence type="ECO:0000256" key="8">
    <source>
        <dbReference type="ARBA" id="ARBA00022909"/>
    </source>
</evidence>
<dbReference type="Pfam" id="PF02152">
    <property type="entry name" value="FolB"/>
    <property type="match status" value="1"/>
</dbReference>
<dbReference type="PANTHER" id="PTHR43071">
    <property type="entry name" value="2-AMINO-4-HYDROXY-6-HYDROXYMETHYLDIHYDROPTERIDINE PYROPHOSPHOKINASE"/>
    <property type="match status" value="1"/>
</dbReference>
<feature type="region of interest" description="Disordered" evidence="10">
    <location>
        <begin position="746"/>
        <end position="784"/>
    </location>
</feature>
<comment type="catalytic activity">
    <reaction evidence="1">
        <text>6-hydroxymethyl-7,8-dihydropterin + ATP = (7,8-dihydropterin-6-yl)methyl diphosphate + AMP + H(+)</text>
        <dbReference type="Rhea" id="RHEA:11412"/>
        <dbReference type="ChEBI" id="CHEBI:15378"/>
        <dbReference type="ChEBI" id="CHEBI:30616"/>
        <dbReference type="ChEBI" id="CHEBI:44841"/>
        <dbReference type="ChEBI" id="CHEBI:72950"/>
        <dbReference type="ChEBI" id="CHEBI:456215"/>
        <dbReference type="EC" id="2.7.6.3"/>
    </reaction>
</comment>
<dbReference type="InterPro" id="IPR043133">
    <property type="entry name" value="GTP-CH-I_C/QueF"/>
</dbReference>
<dbReference type="Gene3D" id="3.30.1130.10">
    <property type="match status" value="1"/>
</dbReference>
<reference evidence="12 13" key="1">
    <citation type="submission" date="2018-11" db="EMBL/GenBank/DDBJ databases">
        <title>Genomes From Bacteria Associated with the Canine Oral Cavity: a Test Case for Automated Genome-Based Taxonomic Assignment.</title>
        <authorList>
            <person name="Coil D.A."/>
            <person name="Jospin G."/>
            <person name="Darling A.E."/>
            <person name="Wallis C."/>
            <person name="Davis I.J."/>
            <person name="Harris S."/>
            <person name="Eisen J.A."/>
            <person name="Holcombe L.J."/>
            <person name="O'Flynn C."/>
        </authorList>
    </citation>
    <scope>NUCLEOTIDE SEQUENCE [LARGE SCALE GENOMIC DNA]</scope>
    <source>
        <strain evidence="12 13">OH770</strain>
    </source>
</reference>
<feature type="compositionally biased region" description="Low complexity" evidence="10">
    <location>
        <begin position="622"/>
        <end position="633"/>
    </location>
</feature>
<dbReference type="GO" id="GO:0003848">
    <property type="term" value="F:2-amino-4-hydroxy-6-hydroxymethyldihydropteridine diphosphokinase activity"/>
    <property type="evidence" value="ECO:0007669"/>
    <property type="project" value="UniProtKB-EC"/>
</dbReference>
<dbReference type="GO" id="GO:0046654">
    <property type="term" value="P:tetrahydrofolate biosynthetic process"/>
    <property type="evidence" value="ECO:0007669"/>
    <property type="project" value="UniProtKB-UniRule"/>
</dbReference>
<feature type="region of interest" description="Disordered" evidence="10">
    <location>
        <begin position="153"/>
        <end position="181"/>
    </location>
</feature>
<dbReference type="PROSITE" id="PS00794">
    <property type="entry name" value="HPPK"/>
    <property type="match status" value="1"/>
</dbReference>
<comment type="catalytic activity">
    <reaction evidence="9">
        <text>7,8-dihydroneopterin = 6-hydroxymethyl-7,8-dihydropterin + glycolaldehyde</text>
        <dbReference type="Rhea" id="RHEA:10540"/>
        <dbReference type="ChEBI" id="CHEBI:17001"/>
        <dbReference type="ChEBI" id="CHEBI:17071"/>
        <dbReference type="ChEBI" id="CHEBI:44841"/>
        <dbReference type="EC" id="4.1.2.25"/>
    </reaction>
</comment>
<feature type="domain" description="7,8-dihydro-6-hydroxymethylpterin-pyrophosphokinase" evidence="11">
    <location>
        <begin position="275"/>
        <end position="286"/>
    </location>
</feature>
<keyword evidence="6 12" id="KW-0418">Kinase</keyword>
<feature type="region of interest" description="Disordered" evidence="10">
    <location>
        <begin position="606"/>
        <end position="654"/>
    </location>
</feature>
<organism evidence="12 13">
    <name type="scientific">Schaalia canis</name>
    <dbReference type="NCBI Taxonomy" id="100469"/>
    <lineage>
        <taxon>Bacteria</taxon>
        <taxon>Bacillati</taxon>
        <taxon>Actinomycetota</taxon>
        <taxon>Actinomycetes</taxon>
        <taxon>Actinomycetales</taxon>
        <taxon>Actinomycetaceae</taxon>
        <taxon>Schaalia</taxon>
    </lineage>
</organism>
<name>A0A3P1SFN8_9ACTO</name>
<keyword evidence="8 9" id="KW-0289">Folate biosynthesis</keyword>
<comment type="similarity">
    <text evidence="9">Belongs to the DHNA family.</text>
</comment>
<evidence type="ECO:0000256" key="5">
    <source>
        <dbReference type="ARBA" id="ARBA00022741"/>
    </source>
</evidence>
<dbReference type="SMART" id="SM00905">
    <property type="entry name" value="FolB"/>
    <property type="match status" value="1"/>
</dbReference>
<dbReference type="InterPro" id="IPR006156">
    <property type="entry name" value="Dihydroneopterin_aldolase"/>
</dbReference>
<dbReference type="SUPFAM" id="SSF55083">
    <property type="entry name" value="6-hydroxymethyl-7,8-dihydropterin pyrophosphokinase, HPPK"/>
    <property type="match status" value="1"/>
</dbReference>
<keyword evidence="9" id="KW-0456">Lyase</keyword>
<protein>
    <recommendedName>
        <fullName evidence="9">Bifunctional folate synthesis protein</fullName>
    </recommendedName>
    <domain>
        <recommendedName>
            <fullName evidence="9">Dihydroneopterin aldolase</fullName>
            <shortName evidence="9">DHNA</shortName>
            <ecNumber evidence="9">4.1.2.25</ecNumber>
        </recommendedName>
        <alternativeName>
            <fullName evidence="9">7,8-dihydroneopterin aldolase</fullName>
        </alternativeName>
    </domain>
    <domain>
        <recommendedName>
            <fullName evidence="9">2-amino-4-hydroxy-6-hydroxymethyldihydropteridine pyrophosphokinase</fullName>
            <ecNumber evidence="9">2.7.6.3</ecNumber>
        </recommendedName>
        <alternativeName>
            <fullName evidence="9">6-hydroxymethyl-7,8-dihydropterin pyrophosphokinase</fullName>
            <shortName evidence="9">PPPK</shortName>
        </alternativeName>
        <alternativeName>
            <fullName evidence="9">7,8-dihydro-6-hydroxymethylpterin pyrophosphokinase</fullName>
            <shortName evidence="9">HPPK</shortName>
        </alternativeName>
    </domain>
</protein>
<dbReference type="PANTHER" id="PTHR43071:SF1">
    <property type="entry name" value="2-AMINO-4-HYDROXY-6-HYDROXYMETHYLDIHYDROPTERIDINE PYROPHOSPHOKINASE"/>
    <property type="match status" value="1"/>
</dbReference>
<keyword evidence="13" id="KW-1185">Reference proteome</keyword>
<proteinExistence type="inferred from homology"/>
<dbReference type="RefSeq" id="WP_124868391.1">
    <property type="nucleotide sequence ID" value="NZ_RQZF01000002.1"/>
</dbReference>
<keyword evidence="7" id="KW-0067">ATP-binding</keyword>
<feature type="region of interest" description="Disordered" evidence="10">
    <location>
        <begin position="816"/>
        <end position="836"/>
    </location>
</feature>
<dbReference type="InterPro" id="IPR035907">
    <property type="entry name" value="Hppk_sf"/>
</dbReference>
<evidence type="ECO:0000313" key="12">
    <source>
        <dbReference type="EMBL" id="RRC95797.1"/>
    </source>
</evidence>
<comment type="function">
    <text evidence="9">Catalyzes the conversion of 7,8-dihydroneopterin to 6-hydroxymethyl-7,8-dihydropterin.</text>
</comment>
<dbReference type="EC" id="2.7.6.3" evidence="9"/>
<dbReference type="InterPro" id="IPR006157">
    <property type="entry name" value="FolB_dom"/>
</dbReference>
<comment type="pathway">
    <text evidence="2">Cofactor biosynthesis; tetrahydrofolate biosynthesis; 2-amino-4-hydroxy-6-hydroxymethyl-7,8-dihydropteridine diphosphate from 7,8-dihydroneopterin triphosphate: step 4/4.</text>
</comment>
<dbReference type="EC" id="4.1.2.25" evidence="9"/>
<accession>A0A3P1SFN8</accession>
<comment type="similarity">
    <text evidence="3">In the N-terminal section; belongs to the DHNA family.</text>
</comment>
<evidence type="ECO:0000313" key="13">
    <source>
        <dbReference type="Proteomes" id="UP000280444"/>
    </source>
</evidence>
<dbReference type="GO" id="GO:0016301">
    <property type="term" value="F:kinase activity"/>
    <property type="evidence" value="ECO:0007669"/>
    <property type="project" value="UniProtKB-KW"/>
</dbReference>
<evidence type="ECO:0000256" key="3">
    <source>
        <dbReference type="ARBA" id="ARBA00009640"/>
    </source>
</evidence>
<dbReference type="Pfam" id="PF01288">
    <property type="entry name" value="HPPK"/>
    <property type="match status" value="1"/>
</dbReference>
<keyword evidence="4 12" id="KW-0808">Transferase</keyword>
<comment type="caution">
    <text evidence="12">The sequence shown here is derived from an EMBL/GenBank/DDBJ whole genome shotgun (WGS) entry which is preliminary data.</text>
</comment>
<evidence type="ECO:0000256" key="1">
    <source>
        <dbReference type="ARBA" id="ARBA00000198"/>
    </source>
</evidence>
<evidence type="ECO:0000256" key="9">
    <source>
        <dbReference type="RuleBase" id="RU362079"/>
    </source>
</evidence>
<evidence type="ECO:0000256" key="4">
    <source>
        <dbReference type="ARBA" id="ARBA00022679"/>
    </source>
</evidence>